<dbReference type="STRING" id="1817863.A2Y62_03625"/>
<reference evidence="1 2" key="1">
    <citation type="journal article" date="2016" name="Nat. Commun.">
        <title>Thousands of microbial genomes shed light on interconnected biogeochemical processes in an aquifer system.</title>
        <authorList>
            <person name="Anantharaman K."/>
            <person name="Brown C.T."/>
            <person name="Hug L.A."/>
            <person name="Sharon I."/>
            <person name="Castelle C.J."/>
            <person name="Probst A.J."/>
            <person name="Thomas B.C."/>
            <person name="Singh A."/>
            <person name="Wilkins M.J."/>
            <person name="Karaoz U."/>
            <person name="Brodie E.L."/>
            <person name="Williams K.H."/>
            <person name="Hubbard S.S."/>
            <person name="Banfield J.F."/>
        </authorList>
    </citation>
    <scope>NUCLEOTIDE SEQUENCE [LARGE SCALE GENOMIC DNA]</scope>
</reference>
<dbReference type="Gene3D" id="2.130.10.10">
    <property type="entry name" value="YVTN repeat-like/Quinoprotein amine dehydrogenase"/>
    <property type="match status" value="1"/>
</dbReference>
<dbReference type="AlphaFoldDB" id="A0A1F5V804"/>
<protein>
    <recommendedName>
        <fullName evidence="3">Anaphase-promoting complex subunit 4 WD40 domain-containing protein</fullName>
    </recommendedName>
</protein>
<evidence type="ECO:0008006" key="3">
    <source>
        <dbReference type="Google" id="ProtNLM"/>
    </source>
</evidence>
<name>A0A1F5V804_9BACT</name>
<sequence length="121" mass="13778">MDNQGSTVVRLTYQKKEPQLWRASIDKEFIPIRSNSKRSQNQKACPQLTRISLSMNGEIAVLANSKGCIEIYRTTDLEHLITFNSQMTSLCDIASSPHGNYLAVRGDLYPQSNRLEIYKIK</sequence>
<organism evidence="1 2">
    <name type="scientific">Candidatus Fischerbacteria bacterium RBG_13_37_8</name>
    <dbReference type="NCBI Taxonomy" id="1817863"/>
    <lineage>
        <taxon>Bacteria</taxon>
        <taxon>Candidatus Fischeribacteriota</taxon>
    </lineage>
</organism>
<comment type="caution">
    <text evidence="1">The sequence shown here is derived from an EMBL/GenBank/DDBJ whole genome shotgun (WGS) entry which is preliminary data.</text>
</comment>
<evidence type="ECO:0000313" key="1">
    <source>
        <dbReference type="EMBL" id="OGF59544.1"/>
    </source>
</evidence>
<dbReference type="InterPro" id="IPR015943">
    <property type="entry name" value="WD40/YVTN_repeat-like_dom_sf"/>
</dbReference>
<dbReference type="InterPro" id="IPR036322">
    <property type="entry name" value="WD40_repeat_dom_sf"/>
</dbReference>
<gene>
    <name evidence="1" type="ORF">A2Y62_03625</name>
</gene>
<proteinExistence type="predicted"/>
<dbReference type="Proteomes" id="UP000178943">
    <property type="component" value="Unassembled WGS sequence"/>
</dbReference>
<dbReference type="EMBL" id="MFGW01000210">
    <property type="protein sequence ID" value="OGF59544.1"/>
    <property type="molecule type" value="Genomic_DNA"/>
</dbReference>
<evidence type="ECO:0000313" key="2">
    <source>
        <dbReference type="Proteomes" id="UP000178943"/>
    </source>
</evidence>
<accession>A0A1F5V804</accession>
<dbReference type="SUPFAM" id="SSF50978">
    <property type="entry name" value="WD40 repeat-like"/>
    <property type="match status" value="1"/>
</dbReference>